<dbReference type="InterPro" id="IPR007696">
    <property type="entry name" value="DNA_mismatch_repair_MutS_core"/>
</dbReference>
<dbReference type="PROSITE" id="PS00486">
    <property type="entry name" value="DNA_MISMATCH_REPAIR_2"/>
    <property type="match status" value="1"/>
</dbReference>
<dbReference type="Pfam" id="PF05190">
    <property type="entry name" value="MutS_IV"/>
    <property type="match status" value="1"/>
</dbReference>
<dbReference type="InterPro" id="IPR019734">
    <property type="entry name" value="TPR_rpt"/>
</dbReference>
<reference evidence="16" key="1">
    <citation type="journal article" date="2020" name="Ecol. Evol.">
        <title>Genome structure and content of the rice root-knot nematode (Meloidogyne graminicola).</title>
        <authorList>
            <person name="Phan N.T."/>
            <person name="Danchin E.G.J."/>
            <person name="Klopp C."/>
            <person name="Perfus-Barbeoch L."/>
            <person name="Kozlowski D.K."/>
            <person name="Koutsovoulos G.D."/>
            <person name="Lopez-Roques C."/>
            <person name="Bouchez O."/>
            <person name="Zahm M."/>
            <person name="Besnard G."/>
            <person name="Bellafiore S."/>
        </authorList>
    </citation>
    <scope>NUCLEOTIDE SEQUENCE</scope>
    <source>
        <strain evidence="16">VN-18</strain>
    </source>
</reference>
<evidence type="ECO:0000256" key="13">
    <source>
        <dbReference type="PROSITE-ProRule" id="PRU00339"/>
    </source>
</evidence>
<keyword evidence="17" id="KW-1185">Reference proteome</keyword>
<dbReference type="GO" id="GO:0006298">
    <property type="term" value="P:mismatch repair"/>
    <property type="evidence" value="ECO:0007669"/>
    <property type="project" value="InterPro"/>
</dbReference>
<comment type="similarity">
    <text evidence="2">Belongs to the TBP family.</text>
</comment>
<dbReference type="SUPFAM" id="SSF55945">
    <property type="entry name" value="TATA-box binding protein-like"/>
    <property type="match status" value="2"/>
</dbReference>
<dbReference type="OrthoDB" id="29596at2759"/>
<evidence type="ECO:0000256" key="5">
    <source>
        <dbReference type="ARBA" id="ARBA00022840"/>
    </source>
</evidence>
<sequence length="1405" mass="158328">MSQICAISYSGKRLGAAIYDDDEKEIKLLDMAEDEDFLVLERLLRQVRPEHILVNRSQNSEYQMRLRKECNMFSGMVEEEISERSTLKDSNNSQSQLAQTQMTFLNTMDEKESDKGVKEEGELDDDDSPLWQPLLTFLPDVAFSFGLACKKLEQIFGVGVRNKQIIASFRLDFTATNTIRSLGALLRFIEQHGIGGQAFDNFNIEKMTTFVLYQFFRINFLLESICAMIQIGEFLTQQEVKLSFLKGKISRFGAKLQQVACLLSEVVCFIFKLIYYIKIDFQETLAENRVVIKQGIDEELDNKKKQYDSLPNELTSVARKEADEIQIETCTVAYLPIVGYLLITPENVEIPVNTSRLVELIFTSEGMSYFKTKQMRLLDETVGDIKMEIIDIETNIVLNLQKRILSSRQIVLDAIDLAANLDCFVSLSSVARKYNWICPKFVEEPILSIKEARHPIAEHLCKVGCYVPNPIISSTECGKIKVLFGPNSSGKSVYLKMVGAIVYLACVGSFVPAYRATIGKINRIMSRLYTVDSVLDGMSSFANDLKQMSRAVNCSDQNSLLIIDEFGKGTQTEVGLSLLASCLNYWLEGPIEKCPHVVIASHFYALPELLIDPNKLLKYQTMGVSRIDDDTLDFHFNLVDGITDFSYATFTALRMGIPKDIIERADEVYINLRAGANNFILFIMDQFGTSPANPQSLLNLLSGGQTPIHSGALNYNSNGPGSVIQQPLSNYQSLFGGSTGPGSTINVGAQSMHSVGGPASVFNSQGPGSVLNPFSSHGKEYTGPSSVVNLAGIPASASNYTDGPESVNNLNNLAVPMTPLQGGYSVRDSQHNIGSHLPASNIPTIIPPTPFSTPSEVPSPTLQNIVSTVNLGVQLDLKQIALRARNAEYNPKRFAAVIMRIRDPRTTALIFSSGKMVCTGAKSEEMSRLAARKYARIVQKLGFNAKFTEFKVQNMVGSCDVKFPIQLEGLCITHAQFSTYEPELFPGLIYRMVKPRVVLLIFVSGKVVITGAKYKSDIDEAFNQSIILFNYCSSINQNLHIEFLLERAISLLNFFEFNSAKKCLEEAIKIAGFKQLQLSGALGKRTQFQVKSVPQLFVEFELTPNSSQKIIEEPTEIVKNTKNEDDTLLEKIIFDEQQIKNERINSHQTACILINALLERNENKFEKELGDEKIMAFLDEVIEQRPCWSIQMRALIERSKLEAKNSRKIERACSQMEILAKILNESVNNNKLSNDENSLARTSLGNLFLRKKNFSEAIKHFERSLAIQPLQIGVYFNYGYSAMKIKDFQTSVKAFHRCVSIEPEHFEAWNNLGASYIQLNQKFRAHKILQVQRLYALLKKPENEEDITQYSNFVYLLEKSFKKEFDKITLEKLNKNYKDLLNQLLELINEFKILWRIQKLQEEQV</sequence>
<dbReference type="GO" id="GO:0005634">
    <property type="term" value="C:nucleus"/>
    <property type="evidence" value="ECO:0007669"/>
    <property type="project" value="UniProtKB-SubCell"/>
</dbReference>
<dbReference type="EMBL" id="JABEBT010000030">
    <property type="protein sequence ID" value="KAF7636416.1"/>
    <property type="molecule type" value="Genomic_DNA"/>
</dbReference>
<evidence type="ECO:0000256" key="6">
    <source>
        <dbReference type="ARBA" id="ARBA00023125"/>
    </source>
</evidence>
<feature type="repeat" description="TPR" evidence="13">
    <location>
        <begin position="1238"/>
        <end position="1271"/>
    </location>
</feature>
<dbReference type="GO" id="GO:0006352">
    <property type="term" value="P:DNA-templated transcription initiation"/>
    <property type="evidence" value="ECO:0007669"/>
    <property type="project" value="InterPro"/>
</dbReference>
<dbReference type="Gene3D" id="1.25.40.10">
    <property type="entry name" value="Tetratricopeptide repeat domain"/>
    <property type="match status" value="1"/>
</dbReference>
<keyword evidence="13" id="KW-0802">TPR repeat</keyword>
<dbReference type="GO" id="GO:0005524">
    <property type="term" value="F:ATP binding"/>
    <property type="evidence" value="ECO:0007669"/>
    <property type="project" value="UniProtKB-KW"/>
</dbReference>
<feature type="domain" description="DNA mismatch repair proteins mutS family" evidence="15">
    <location>
        <begin position="559"/>
        <end position="575"/>
    </location>
</feature>
<evidence type="ECO:0000313" key="16">
    <source>
        <dbReference type="EMBL" id="KAF7636416.1"/>
    </source>
</evidence>
<keyword evidence="5" id="KW-0067">ATP-binding</keyword>
<dbReference type="InterPro" id="IPR007861">
    <property type="entry name" value="DNA_mismatch_repair_MutS_clamp"/>
</dbReference>
<evidence type="ECO:0000256" key="4">
    <source>
        <dbReference type="ARBA" id="ARBA00022741"/>
    </source>
</evidence>
<dbReference type="SUPFAM" id="SSF52540">
    <property type="entry name" value="P-loop containing nucleoside triphosphate hydrolases"/>
    <property type="match status" value="1"/>
</dbReference>
<dbReference type="PROSITE" id="PS50293">
    <property type="entry name" value="TPR_REGION"/>
    <property type="match status" value="1"/>
</dbReference>
<evidence type="ECO:0000256" key="2">
    <source>
        <dbReference type="ARBA" id="ARBA00005560"/>
    </source>
</evidence>
<dbReference type="GO" id="GO:0001092">
    <property type="term" value="F:TFIIA-class transcription factor complex binding"/>
    <property type="evidence" value="ECO:0007669"/>
    <property type="project" value="UniProtKB-ARBA"/>
</dbReference>
<evidence type="ECO:0000256" key="8">
    <source>
        <dbReference type="ARBA" id="ARBA00023242"/>
    </source>
</evidence>
<dbReference type="Gene3D" id="3.40.50.300">
    <property type="entry name" value="P-loop containing nucleotide triphosphate hydrolases"/>
    <property type="match status" value="1"/>
</dbReference>
<evidence type="ECO:0000256" key="7">
    <source>
        <dbReference type="ARBA" id="ARBA00023163"/>
    </source>
</evidence>
<dbReference type="InterPro" id="IPR012295">
    <property type="entry name" value="TBP_dom_sf"/>
</dbReference>
<dbReference type="InterPro" id="IPR036678">
    <property type="entry name" value="MutS_con_dom_sf"/>
</dbReference>
<evidence type="ECO:0000256" key="3">
    <source>
        <dbReference type="ARBA" id="ARBA00021962"/>
    </source>
</evidence>
<gene>
    <name evidence="16" type="ORF">Mgra_00004202</name>
</gene>
<dbReference type="InterPro" id="IPR027417">
    <property type="entry name" value="P-loop_NTPase"/>
</dbReference>
<evidence type="ECO:0000313" key="17">
    <source>
        <dbReference type="Proteomes" id="UP000605970"/>
    </source>
</evidence>
<dbReference type="SMART" id="SM00533">
    <property type="entry name" value="MUTSd"/>
    <property type="match status" value="1"/>
</dbReference>
<evidence type="ECO:0000256" key="12">
    <source>
        <dbReference type="ARBA" id="ARBA00042691"/>
    </source>
</evidence>
<feature type="repeat" description="TPR" evidence="13">
    <location>
        <begin position="1272"/>
        <end position="1305"/>
    </location>
</feature>
<evidence type="ECO:0000256" key="1">
    <source>
        <dbReference type="ARBA" id="ARBA00004123"/>
    </source>
</evidence>
<dbReference type="Gene3D" id="3.30.420.110">
    <property type="entry name" value="MutS, connector domain"/>
    <property type="match status" value="1"/>
</dbReference>
<evidence type="ECO:0000256" key="14">
    <source>
        <dbReference type="SAM" id="Coils"/>
    </source>
</evidence>
<keyword evidence="6" id="KW-0238">DNA-binding</keyword>
<organism evidence="16 17">
    <name type="scientific">Meloidogyne graminicola</name>
    <dbReference type="NCBI Taxonomy" id="189291"/>
    <lineage>
        <taxon>Eukaryota</taxon>
        <taxon>Metazoa</taxon>
        <taxon>Ecdysozoa</taxon>
        <taxon>Nematoda</taxon>
        <taxon>Chromadorea</taxon>
        <taxon>Rhabditida</taxon>
        <taxon>Tylenchina</taxon>
        <taxon>Tylenchomorpha</taxon>
        <taxon>Tylenchoidea</taxon>
        <taxon>Meloidogynidae</taxon>
        <taxon>Meloidogyninae</taxon>
        <taxon>Meloidogyne</taxon>
    </lineage>
</organism>
<evidence type="ECO:0000256" key="11">
    <source>
        <dbReference type="ARBA" id="ARBA00042653"/>
    </source>
</evidence>
<dbReference type="Gene3D" id="1.10.1420.10">
    <property type="match status" value="2"/>
</dbReference>
<protein>
    <recommendedName>
        <fullName evidence="3">TATA-box-binding protein</fullName>
    </recommendedName>
    <alternativeName>
        <fullName evidence="9">TATA sequence-binding protein</fullName>
    </alternativeName>
    <alternativeName>
        <fullName evidence="11">TATA-binding factor</fullName>
    </alternativeName>
    <alternativeName>
        <fullName evidence="10">TATA-box factor</fullName>
    </alternativeName>
    <alternativeName>
        <fullName evidence="12">Transcription initiation factor TFIID TBP subunit</fullName>
    </alternativeName>
</protein>
<dbReference type="FunFam" id="3.30.310.10:FF:000001">
    <property type="entry name" value="TATA-box-binding protein 2"/>
    <property type="match status" value="1"/>
</dbReference>
<keyword evidence="7" id="KW-0804">Transcription</keyword>
<keyword evidence="8" id="KW-0539">Nucleus</keyword>
<dbReference type="SMART" id="SM00534">
    <property type="entry name" value="MUTSac"/>
    <property type="match status" value="1"/>
</dbReference>
<dbReference type="InterPro" id="IPR000432">
    <property type="entry name" value="DNA_mismatch_repair_MutS_C"/>
</dbReference>
<dbReference type="InterPro" id="IPR000814">
    <property type="entry name" value="TBP"/>
</dbReference>
<evidence type="ECO:0000256" key="9">
    <source>
        <dbReference type="ARBA" id="ARBA00030739"/>
    </source>
</evidence>
<dbReference type="Pfam" id="PF00488">
    <property type="entry name" value="MutS_V"/>
    <property type="match status" value="1"/>
</dbReference>
<accession>A0A8S9ZTB0</accession>
<dbReference type="Proteomes" id="UP000605970">
    <property type="component" value="Unassembled WGS sequence"/>
</dbReference>
<dbReference type="SMART" id="SM00028">
    <property type="entry name" value="TPR"/>
    <property type="match status" value="3"/>
</dbReference>
<evidence type="ECO:0000256" key="10">
    <source>
        <dbReference type="ARBA" id="ARBA00033017"/>
    </source>
</evidence>
<proteinExistence type="inferred from homology"/>
<keyword evidence="14" id="KW-0175">Coiled coil</keyword>
<dbReference type="SUPFAM" id="SSF48334">
    <property type="entry name" value="DNA repair protein MutS, domain III"/>
    <property type="match status" value="1"/>
</dbReference>
<keyword evidence="4" id="KW-0547">Nucleotide-binding</keyword>
<dbReference type="Pfam" id="PF13181">
    <property type="entry name" value="TPR_8"/>
    <property type="match status" value="1"/>
</dbReference>
<dbReference type="CDD" id="cd04516">
    <property type="entry name" value="TBP_eukaryotes"/>
    <property type="match status" value="1"/>
</dbReference>
<dbReference type="SUPFAM" id="SSF48452">
    <property type="entry name" value="TPR-like"/>
    <property type="match status" value="1"/>
</dbReference>
<dbReference type="Gene3D" id="3.30.310.10">
    <property type="entry name" value="TATA-Binding Protein"/>
    <property type="match status" value="2"/>
</dbReference>
<dbReference type="HAMAP" id="MF_00408">
    <property type="entry name" value="TATA_bind_prot_arch"/>
    <property type="match status" value="1"/>
</dbReference>
<dbReference type="InterPro" id="IPR011990">
    <property type="entry name" value="TPR-like_helical_dom_sf"/>
</dbReference>
<dbReference type="InterPro" id="IPR036187">
    <property type="entry name" value="DNA_mismatch_repair_MutS_sf"/>
</dbReference>
<name>A0A8S9ZTB0_9BILA</name>
<dbReference type="GO" id="GO:0030983">
    <property type="term" value="F:mismatched DNA binding"/>
    <property type="evidence" value="ECO:0007669"/>
    <property type="project" value="InterPro"/>
</dbReference>
<dbReference type="PROSITE" id="PS50005">
    <property type="entry name" value="TPR"/>
    <property type="match status" value="2"/>
</dbReference>
<comment type="caution">
    <text evidence="16">The sequence shown here is derived from an EMBL/GenBank/DDBJ whole genome shotgun (WGS) entry which is preliminary data.</text>
</comment>
<dbReference type="FunFam" id="3.30.310.10:FF:000002">
    <property type="entry name" value="TATA-box-binding protein 2"/>
    <property type="match status" value="1"/>
</dbReference>
<evidence type="ECO:0000259" key="15">
    <source>
        <dbReference type="PROSITE" id="PS00486"/>
    </source>
</evidence>
<dbReference type="PRINTS" id="PR00686">
    <property type="entry name" value="TIFACTORIID"/>
</dbReference>
<comment type="subcellular location">
    <subcellularLocation>
        <location evidence="1">Nucleus</location>
    </subcellularLocation>
</comment>
<feature type="coiled-coil region" evidence="14">
    <location>
        <begin position="1363"/>
        <end position="1390"/>
    </location>
</feature>
<dbReference type="PANTHER" id="PTHR10126">
    <property type="entry name" value="TATA-BOX BINDING PROTEIN"/>
    <property type="match status" value="1"/>
</dbReference>
<dbReference type="Pfam" id="PF00352">
    <property type="entry name" value="TBP"/>
    <property type="match status" value="2"/>
</dbReference>
<dbReference type="InterPro" id="IPR033710">
    <property type="entry name" value="TBP_eukaryotic"/>
</dbReference>